<dbReference type="CTD" id="31251636"/>
<dbReference type="AlphaFoldDB" id="A0A1S0UIK5"/>
<reference evidence="2" key="1">
    <citation type="submission" date="2012-04" db="EMBL/GenBank/DDBJ databases">
        <title>The Genome Sequence of Loa loa.</title>
        <authorList>
            <consortium name="The Broad Institute Genome Sequencing Platform"/>
            <consortium name="Broad Institute Genome Sequencing Center for Infectious Disease"/>
            <person name="Nutman T.B."/>
            <person name="Fink D.L."/>
            <person name="Russ C."/>
            <person name="Young S."/>
            <person name="Zeng Q."/>
            <person name="Gargeya S."/>
            <person name="Alvarado L."/>
            <person name="Berlin A."/>
            <person name="Chapman S.B."/>
            <person name="Chen Z."/>
            <person name="Freedman E."/>
            <person name="Gellesch M."/>
            <person name="Goldberg J."/>
            <person name="Griggs A."/>
            <person name="Gujja S."/>
            <person name="Heilman E.R."/>
            <person name="Heiman D."/>
            <person name="Howarth C."/>
            <person name="Mehta T."/>
            <person name="Neiman D."/>
            <person name="Pearson M."/>
            <person name="Roberts A."/>
            <person name="Saif S."/>
            <person name="Shea T."/>
            <person name="Shenoy N."/>
            <person name="Sisk P."/>
            <person name="Stolte C."/>
            <person name="Sykes S."/>
            <person name="White J."/>
            <person name="Yandava C."/>
            <person name="Haas B."/>
            <person name="Henn M.R."/>
            <person name="Nusbaum C."/>
            <person name="Birren B."/>
        </authorList>
    </citation>
    <scope>NUCLEOTIDE SEQUENCE [LARGE SCALE GENOMIC DNA]</scope>
</reference>
<evidence type="ECO:0000313" key="2">
    <source>
        <dbReference type="EMBL" id="EJD75520.1"/>
    </source>
</evidence>
<dbReference type="RefSeq" id="XP_020306380.1">
    <property type="nucleotide sequence ID" value="XM_020450007.1"/>
</dbReference>
<name>A0A1S0UIK5_LOALO</name>
<dbReference type="FunCoup" id="A0A1S0UIK5">
    <property type="interactions" value="37"/>
</dbReference>
<feature type="transmembrane region" description="Helical" evidence="1">
    <location>
        <begin position="161"/>
        <end position="181"/>
    </location>
</feature>
<accession>A0A1S0UIK5</accession>
<dbReference type="OrthoDB" id="5839337at2759"/>
<keyword evidence="1" id="KW-0812">Transmembrane</keyword>
<sequence>MSRCNEQWIVGTTQREFNSSDLLYLLTGLAFIIVPWNTLLCYISWQCMKITPSSFSLSLPRGTLSGIQKCPLVLFILKIILLACLLLSSWIPAVVTCTSRGLGRHIAELIFLPQIFHNTSPLSLFFIPFGFLPVMHIPAVAFCMIITVSEETYHVSAIKTIMIYCSTVFAILYYLSAYFMHKAINSFKESYNLECAVKTRHWMVAVIFAYLIGASCMITAVLLIIIRLTEASSKKKDDPLMNEDVVESPGEASNVSVSTAQSVPFHSNYGTIELSPQPFVVNSDSNGILNLRNAYSNQWVAIRILTNNDELNIHPTKFLLPPGRISAAEVTMANYDVVNEELPSRILIQWYTIGAYCPARNVDTLWTRPYYVPRDQWHYKIIRIYPGFI</sequence>
<dbReference type="OMA" id="WVAIRIL"/>
<gene>
    <name evidence="2" type="ORF">LOAG_17349</name>
</gene>
<protein>
    <submittedName>
        <fullName evidence="2">Uncharacterized protein</fullName>
    </submittedName>
</protein>
<feature type="transmembrane region" description="Helical" evidence="1">
    <location>
        <begin position="70"/>
        <end position="91"/>
    </location>
</feature>
<dbReference type="GeneID" id="31251636"/>
<feature type="transmembrane region" description="Helical" evidence="1">
    <location>
        <begin position="125"/>
        <end position="149"/>
    </location>
</feature>
<proteinExistence type="predicted"/>
<keyword evidence="1" id="KW-0472">Membrane</keyword>
<evidence type="ECO:0000256" key="1">
    <source>
        <dbReference type="SAM" id="Phobius"/>
    </source>
</evidence>
<organism evidence="2">
    <name type="scientific">Loa loa</name>
    <name type="common">Eye worm</name>
    <name type="synonym">Filaria loa</name>
    <dbReference type="NCBI Taxonomy" id="7209"/>
    <lineage>
        <taxon>Eukaryota</taxon>
        <taxon>Metazoa</taxon>
        <taxon>Ecdysozoa</taxon>
        <taxon>Nematoda</taxon>
        <taxon>Chromadorea</taxon>
        <taxon>Rhabditida</taxon>
        <taxon>Spirurina</taxon>
        <taxon>Spiruromorpha</taxon>
        <taxon>Filarioidea</taxon>
        <taxon>Onchocercidae</taxon>
        <taxon>Loa</taxon>
    </lineage>
</organism>
<dbReference type="KEGG" id="loa:LOAG_17349"/>
<dbReference type="InParanoid" id="A0A1S0UIK5"/>
<feature type="transmembrane region" description="Helical" evidence="1">
    <location>
        <begin position="22"/>
        <end position="45"/>
    </location>
</feature>
<dbReference type="EMBL" id="JH712129">
    <property type="protein sequence ID" value="EJD75520.1"/>
    <property type="molecule type" value="Genomic_DNA"/>
</dbReference>
<feature type="transmembrane region" description="Helical" evidence="1">
    <location>
        <begin position="201"/>
        <end position="226"/>
    </location>
</feature>
<keyword evidence="1" id="KW-1133">Transmembrane helix</keyword>